<sequence length="63" mass="7108">MGARQRLNSLYFYIIVIVSASIGGATESWLVFWISVGVMAASMLHGGEIRPHSRSSKPFRRRR</sequence>
<evidence type="ECO:0000313" key="3">
    <source>
        <dbReference type="Proteomes" id="UP000320421"/>
    </source>
</evidence>
<reference evidence="2 3" key="1">
    <citation type="submission" date="2019-02" db="EMBL/GenBank/DDBJ databases">
        <title>Deep-cultivation of Planctomycetes and their phenomic and genomic characterization uncovers novel biology.</title>
        <authorList>
            <person name="Wiegand S."/>
            <person name="Jogler M."/>
            <person name="Boedeker C."/>
            <person name="Pinto D."/>
            <person name="Vollmers J."/>
            <person name="Rivas-Marin E."/>
            <person name="Kohn T."/>
            <person name="Peeters S.H."/>
            <person name="Heuer A."/>
            <person name="Rast P."/>
            <person name="Oberbeckmann S."/>
            <person name="Bunk B."/>
            <person name="Jeske O."/>
            <person name="Meyerdierks A."/>
            <person name="Storesund J.E."/>
            <person name="Kallscheuer N."/>
            <person name="Luecker S."/>
            <person name="Lage O.M."/>
            <person name="Pohl T."/>
            <person name="Merkel B.J."/>
            <person name="Hornburger P."/>
            <person name="Mueller R.-W."/>
            <person name="Bruemmer F."/>
            <person name="Labrenz M."/>
            <person name="Spormann A.M."/>
            <person name="Op den Camp H."/>
            <person name="Overmann J."/>
            <person name="Amann R."/>
            <person name="Jetten M.S.M."/>
            <person name="Mascher T."/>
            <person name="Medema M.H."/>
            <person name="Devos D.P."/>
            <person name="Kaster A.-K."/>
            <person name="Ovreas L."/>
            <person name="Rohde M."/>
            <person name="Galperin M.Y."/>
            <person name="Jogler C."/>
        </authorList>
    </citation>
    <scope>NUCLEOTIDE SEQUENCE [LARGE SCALE GENOMIC DNA]</scope>
    <source>
        <strain evidence="2 3">HG66A1</strain>
    </source>
</reference>
<name>A0A517PST6_9PLAN</name>
<feature type="transmembrane region" description="Helical" evidence="1">
    <location>
        <begin position="7"/>
        <end position="24"/>
    </location>
</feature>
<evidence type="ECO:0000256" key="1">
    <source>
        <dbReference type="SAM" id="Phobius"/>
    </source>
</evidence>
<dbReference type="AlphaFoldDB" id="A0A517PST6"/>
<evidence type="ECO:0000313" key="2">
    <source>
        <dbReference type="EMBL" id="QDT22435.1"/>
    </source>
</evidence>
<gene>
    <name evidence="2" type="ORF">HG66A1_42430</name>
</gene>
<keyword evidence="3" id="KW-1185">Reference proteome</keyword>
<dbReference type="RefSeq" id="WP_145188266.1">
    <property type="nucleotide sequence ID" value="NZ_CP036342.1"/>
</dbReference>
<organism evidence="2 3">
    <name type="scientific">Gimesia chilikensis</name>
    <dbReference type="NCBI Taxonomy" id="2605989"/>
    <lineage>
        <taxon>Bacteria</taxon>
        <taxon>Pseudomonadati</taxon>
        <taxon>Planctomycetota</taxon>
        <taxon>Planctomycetia</taxon>
        <taxon>Planctomycetales</taxon>
        <taxon>Planctomycetaceae</taxon>
        <taxon>Gimesia</taxon>
    </lineage>
</organism>
<dbReference type="EMBL" id="CP036266">
    <property type="protein sequence ID" value="QDT22435.1"/>
    <property type="molecule type" value="Genomic_DNA"/>
</dbReference>
<keyword evidence="1" id="KW-0472">Membrane</keyword>
<proteinExistence type="predicted"/>
<dbReference type="Proteomes" id="UP000320421">
    <property type="component" value="Chromosome"/>
</dbReference>
<dbReference type="OrthoDB" id="9904589at2"/>
<keyword evidence="1" id="KW-0812">Transmembrane</keyword>
<protein>
    <submittedName>
        <fullName evidence="2">Uncharacterized protein</fullName>
    </submittedName>
</protein>
<keyword evidence="1" id="KW-1133">Transmembrane helix</keyword>
<feature type="transmembrane region" description="Helical" evidence="1">
    <location>
        <begin position="30"/>
        <end position="47"/>
    </location>
</feature>
<accession>A0A517PST6</accession>